<evidence type="ECO:0000313" key="3">
    <source>
        <dbReference type="EMBL" id="MBP1933716.1"/>
    </source>
</evidence>
<protein>
    <submittedName>
        <fullName evidence="3">Beta-N-acetylglucosaminidase</fullName>
    </submittedName>
</protein>
<accession>A0ABS4GTZ1</accession>
<dbReference type="EMBL" id="JAGGKT010000013">
    <property type="protein sequence ID" value="MBP1933716.1"/>
    <property type="molecule type" value="Genomic_DNA"/>
</dbReference>
<proteinExistence type="predicted"/>
<dbReference type="InterPro" id="IPR002901">
    <property type="entry name" value="MGlyc_endo_b_GlcNAc-like_dom"/>
</dbReference>
<dbReference type="Pfam" id="PF01832">
    <property type="entry name" value="Glucosaminidase"/>
    <property type="match status" value="1"/>
</dbReference>
<name>A0ABS4GTZ1_9BACL</name>
<keyword evidence="1" id="KW-0378">Hydrolase</keyword>
<dbReference type="Gene3D" id="1.10.530.10">
    <property type="match status" value="1"/>
</dbReference>
<dbReference type="RefSeq" id="WP_209811733.1">
    <property type="nucleotide sequence ID" value="NZ_JAGGKT010000013.1"/>
</dbReference>
<dbReference type="SMART" id="SM00047">
    <property type="entry name" value="LYZ2"/>
    <property type="match status" value="1"/>
</dbReference>
<dbReference type="PANTHER" id="PTHR33308">
    <property type="entry name" value="PEPTIDOGLYCAN HYDROLASE FLGJ"/>
    <property type="match status" value="1"/>
</dbReference>
<gene>
    <name evidence="3" type="ORF">J2Z37_003729</name>
</gene>
<evidence type="ECO:0000313" key="4">
    <source>
        <dbReference type="Proteomes" id="UP001519343"/>
    </source>
</evidence>
<reference evidence="3 4" key="1">
    <citation type="submission" date="2021-03" db="EMBL/GenBank/DDBJ databases">
        <title>Genomic Encyclopedia of Type Strains, Phase IV (KMG-IV): sequencing the most valuable type-strain genomes for metagenomic binning, comparative biology and taxonomic classification.</title>
        <authorList>
            <person name="Goeker M."/>
        </authorList>
    </citation>
    <scope>NUCLEOTIDE SEQUENCE [LARGE SCALE GENOMIC DNA]</scope>
    <source>
        <strain evidence="3 4">DSM 24738</strain>
    </source>
</reference>
<feature type="domain" description="Mannosyl-glycoprotein endo-beta-N-acetylglucosamidase-like" evidence="2">
    <location>
        <begin position="146"/>
        <end position="276"/>
    </location>
</feature>
<evidence type="ECO:0000259" key="2">
    <source>
        <dbReference type="SMART" id="SM00047"/>
    </source>
</evidence>
<comment type="caution">
    <text evidence="3">The sequence shown here is derived from an EMBL/GenBank/DDBJ whole genome shotgun (WGS) entry which is preliminary data.</text>
</comment>
<dbReference type="Proteomes" id="UP001519343">
    <property type="component" value="Unassembled WGS sequence"/>
</dbReference>
<keyword evidence="4" id="KW-1185">Reference proteome</keyword>
<evidence type="ECO:0000256" key="1">
    <source>
        <dbReference type="ARBA" id="ARBA00022801"/>
    </source>
</evidence>
<dbReference type="PANTHER" id="PTHR33308:SF9">
    <property type="entry name" value="PEPTIDOGLYCAN HYDROLASE FLGJ"/>
    <property type="match status" value="1"/>
</dbReference>
<organism evidence="3 4">
    <name type="scientific">Ammoniphilus resinae</name>
    <dbReference type="NCBI Taxonomy" id="861532"/>
    <lineage>
        <taxon>Bacteria</taxon>
        <taxon>Bacillati</taxon>
        <taxon>Bacillota</taxon>
        <taxon>Bacilli</taxon>
        <taxon>Bacillales</taxon>
        <taxon>Paenibacillaceae</taxon>
        <taxon>Aneurinibacillus group</taxon>
        <taxon>Ammoniphilus</taxon>
    </lineage>
</organism>
<sequence>MRKNRIFLLMMNIIILFTISIQNPVVAADLGLQGQALELYKPMLKPLTLSFYTVNESQNIVGKENTSSDLDQIEIAPPQKSTEEYHTVEDAQQEKRLQTIKAAEIHKEIQEKNKKNGEFLKVVRTTDVTRLDLRKPSGLSDVQAEQLLKGTGLEGLGKAFVTAEQTYKVNAYYLIAHAAWESGWGKSRISREKNNLFGYMAYDRSPYESAHGFKTKADSIDRVASFVSKQYLSEEGRYYHGSNLRGMNVRYASDNNWKNGIAKVMVSLAKRTQPVDELIRV</sequence>
<dbReference type="InterPro" id="IPR051056">
    <property type="entry name" value="Glycosyl_Hydrolase_73"/>
</dbReference>